<name>B8I337_RUMCH</name>
<dbReference type="STRING" id="394503.Ccel_1831"/>
<dbReference type="PANTHER" id="PTHR41773">
    <property type="entry name" value="GTP PYROPHOSPHATASE-RELATED"/>
    <property type="match status" value="1"/>
</dbReference>
<dbReference type="Gene3D" id="3.30.460.10">
    <property type="entry name" value="Beta Polymerase, domain 2"/>
    <property type="match status" value="1"/>
</dbReference>
<dbReference type="RefSeq" id="WP_015925288.1">
    <property type="nucleotide sequence ID" value="NC_011898.1"/>
</dbReference>
<feature type="domain" description="RelA/SpoT" evidence="2">
    <location>
        <begin position="44"/>
        <end position="170"/>
    </location>
</feature>
<organism evidence="3 4">
    <name type="scientific">Ruminiclostridium cellulolyticum (strain ATCC 35319 / DSM 5812 / JCM 6584 / H10)</name>
    <name type="common">Clostridium cellulolyticum</name>
    <dbReference type="NCBI Taxonomy" id="394503"/>
    <lineage>
        <taxon>Bacteria</taxon>
        <taxon>Bacillati</taxon>
        <taxon>Bacillota</taxon>
        <taxon>Clostridia</taxon>
        <taxon>Eubacteriales</taxon>
        <taxon>Oscillospiraceae</taxon>
        <taxon>Ruminiclostridium</taxon>
    </lineage>
</organism>
<dbReference type="EMBL" id="CP001348">
    <property type="protein sequence ID" value="ACL76180.1"/>
    <property type="molecule type" value="Genomic_DNA"/>
</dbReference>
<dbReference type="KEGG" id="cce:Ccel_1831"/>
<dbReference type="GO" id="GO:0015970">
    <property type="term" value="P:guanosine tetraphosphate biosynthetic process"/>
    <property type="evidence" value="ECO:0007669"/>
    <property type="project" value="UniProtKB-UniPathway"/>
</dbReference>
<dbReference type="Gene3D" id="1.10.287.860">
    <property type="entry name" value="Nucleotidyltransferase"/>
    <property type="match status" value="1"/>
</dbReference>
<evidence type="ECO:0000313" key="3">
    <source>
        <dbReference type="EMBL" id="ACL76180.1"/>
    </source>
</evidence>
<dbReference type="OrthoDB" id="9801824at2"/>
<dbReference type="CDD" id="cd05399">
    <property type="entry name" value="NT_Rel-Spo_like"/>
    <property type="match status" value="1"/>
</dbReference>
<dbReference type="Pfam" id="PF04607">
    <property type="entry name" value="RelA_SpoT"/>
    <property type="match status" value="1"/>
</dbReference>
<dbReference type="eggNOG" id="COG2357">
    <property type="taxonomic scope" value="Bacteria"/>
</dbReference>
<accession>B8I337</accession>
<evidence type="ECO:0000256" key="1">
    <source>
        <dbReference type="ARBA" id="ARBA00004976"/>
    </source>
</evidence>
<dbReference type="InterPro" id="IPR043519">
    <property type="entry name" value="NT_sf"/>
</dbReference>
<sequence>MTNDGIKQWFKNNKDRYYNFSEQLSDVIKSILNSEGIQYHTITFRVKDIDSLVKKIEKKKYKDPINQITDFSGLRIIAYTNSDVNKICYLLENEFCIDYINSNNKNLLLNVDKVGYRSIHYIVMYGSERLHLGEYKDFKDFKCEVQVRTLLEHAWAEIEHDRIYKSQYDIPDNLKRKFNLQSGNLELIDNEFDINQPN</sequence>
<protein>
    <submittedName>
        <fullName evidence="3">RelA/SpoT domain protein</fullName>
    </submittedName>
</protein>
<dbReference type="HOGENOM" id="CLU_1303460_0_0_9"/>
<dbReference type="AlphaFoldDB" id="B8I337"/>
<evidence type="ECO:0000259" key="2">
    <source>
        <dbReference type="SMART" id="SM00954"/>
    </source>
</evidence>
<proteinExistence type="predicted"/>
<evidence type="ECO:0000313" key="4">
    <source>
        <dbReference type="Proteomes" id="UP000001349"/>
    </source>
</evidence>
<dbReference type="InterPro" id="IPR007685">
    <property type="entry name" value="RelA_SpoT"/>
</dbReference>
<keyword evidence="4" id="KW-1185">Reference proteome</keyword>
<comment type="pathway">
    <text evidence="1">Purine metabolism; ppGpp biosynthesis; ppGpp from GTP: step 1/2.</text>
</comment>
<dbReference type="SMART" id="SM00954">
    <property type="entry name" value="RelA_SpoT"/>
    <property type="match status" value="1"/>
</dbReference>
<dbReference type="PANTHER" id="PTHR41773:SF1">
    <property type="entry name" value="RELA_SPOT DOMAIN-CONTAINING PROTEIN"/>
    <property type="match status" value="1"/>
</dbReference>
<reference evidence="3 4" key="1">
    <citation type="submission" date="2009-01" db="EMBL/GenBank/DDBJ databases">
        <title>Complete sequence of Clostridium cellulolyticum H10.</title>
        <authorList>
            <consortium name="US DOE Joint Genome Institute"/>
            <person name="Lucas S."/>
            <person name="Copeland A."/>
            <person name="Lapidus A."/>
            <person name="Glavina del Rio T."/>
            <person name="Dalin E."/>
            <person name="Tice H."/>
            <person name="Bruce D."/>
            <person name="Goodwin L."/>
            <person name="Pitluck S."/>
            <person name="Chertkov O."/>
            <person name="Saunders E."/>
            <person name="Brettin T."/>
            <person name="Detter J.C."/>
            <person name="Han C."/>
            <person name="Larimer F."/>
            <person name="Land M."/>
            <person name="Hauser L."/>
            <person name="Kyrpides N."/>
            <person name="Ivanova N."/>
            <person name="Zhou J."/>
            <person name="Richardson P."/>
        </authorList>
    </citation>
    <scope>NUCLEOTIDE SEQUENCE [LARGE SCALE GENOMIC DNA]</scope>
    <source>
        <strain evidence="4">ATCC 35319 / DSM 5812 / JCM 6584 / H10</strain>
    </source>
</reference>
<gene>
    <name evidence="3" type="ordered locus">Ccel_1831</name>
</gene>
<dbReference type="Proteomes" id="UP000001349">
    <property type="component" value="Chromosome"/>
</dbReference>
<dbReference type="UniPathway" id="UPA00908">
    <property type="reaction ID" value="UER00884"/>
</dbReference>
<dbReference type="SUPFAM" id="SSF81301">
    <property type="entry name" value="Nucleotidyltransferase"/>
    <property type="match status" value="1"/>
</dbReference>